<dbReference type="AlphaFoldDB" id="A0A3M7S048"/>
<sequence length="147" mass="17222">MKGQLSDEEIINQVSKLFLSFINLVTNSETIEVVDEDDQEDEPKQIISKAEFLEMLQKQKVFLLADDNDNLVKKLVEFEKEIGKRCQLYLKHRSVPKHRTSRQLTKNCDPRCSFFSNRAALMWNKLQNEIVNAKTVNRFKNIDEDTT</sequence>
<evidence type="ECO:0000313" key="2">
    <source>
        <dbReference type="Proteomes" id="UP000276133"/>
    </source>
</evidence>
<proteinExistence type="predicted"/>
<name>A0A3M7S048_BRAPC</name>
<dbReference type="Proteomes" id="UP000276133">
    <property type="component" value="Unassembled WGS sequence"/>
</dbReference>
<gene>
    <name evidence="1" type="ORF">BpHYR1_031240</name>
</gene>
<dbReference type="EMBL" id="REGN01002291">
    <property type="protein sequence ID" value="RNA29040.1"/>
    <property type="molecule type" value="Genomic_DNA"/>
</dbReference>
<evidence type="ECO:0000313" key="1">
    <source>
        <dbReference type="EMBL" id="RNA29040.1"/>
    </source>
</evidence>
<keyword evidence="2" id="KW-1185">Reference proteome</keyword>
<accession>A0A3M7S048</accession>
<organism evidence="1 2">
    <name type="scientific">Brachionus plicatilis</name>
    <name type="common">Marine rotifer</name>
    <name type="synonym">Brachionus muelleri</name>
    <dbReference type="NCBI Taxonomy" id="10195"/>
    <lineage>
        <taxon>Eukaryota</taxon>
        <taxon>Metazoa</taxon>
        <taxon>Spiralia</taxon>
        <taxon>Gnathifera</taxon>
        <taxon>Rotifera</taxon>
        <taxon>Eurotatoria</taxon>
        <taxon>Monogononta</taxon>
        <taxon>Pseudotrocha</taxon>
        <taxon>Ploima</taxon>
        <taxon>Brachionidae</taxon>
        <taxon>Brachionus</taxon>
    </lineage>
</organism>
<protein>
    <submittedName>
        <fullName evidence="1">Uncharacterized protein</fullName>
    </submittedName>
</protein>
<reference evidence="1 2" key="1">
    <citation type="journal article" date="2018" name="Sci. Rep.">
        <title>Genomic signatures of local adaptation to the degree of environmental predictability in rotifers.</title>
        <authorList>
            <person name="Franch-Gras L."/>
            <person name="Hahn C."/>
            <person name="Garcia-Roger E.M."/>
            <person name="Carmona M.J."/>
            <person name="Serra M."/>
            <person name="Gomez A."/>
        </authorList>
    </citation>
    <scope>NUCLEOTIDE SEQUENCE [LARGE SCALE GENOMIC DNA]</scope>
    <source>
        <strain evidence="1">HYR1</strain>
    </source>
</reference>
<comment type="caution">
    <text evidence="1">The sequence shown here is derived from an EMBL/GenBank/DDBJ whole genome shotgun (WGS) entry which is preliminary data.</text>
</comment>